<gene>
    <name evidence="3" type="ORF">S01H4_27237</name>
</gene>
<dbReference type="GO" id="GO:0005829">
    <property type="term" value="C:cytosol"/>
    <property type="evidence" value="ECO:0007669"/>
    <property type="project" value="TreeGrafter"/>
</dbReference>
<dbReference type="GO" id="GO:0005524">
    <property type="term" value="F:ATP binding"/>
    <property type="evidence" value="ECO:0007669"/>
    <property type="project" value="InterPro"/>
</dbReference>
<dbReference type="Gene3D" id="3.40.449.10">
    <property type="entry name" value="Phosphoenolpyruvate Carboxykinase, domain 1"/>
    <property type="match status" value="1"/>
</dbReference>
<comment type="caution">
    <text evidence="3">The sequence shown here is derived from an EMBL/GenBank/DDBJ whole genome shotgun (WGS) entry which is preliminary data.</text>
</comment>
<dbReference type="GO" id="GO:0006094">
    <property type="term" value="P:gluconeogenesis"/>
    <property type="evidence" value="ECO:0007669"/>
    <property type="project" value="UniProtKB-KW"/>
</dbReference>
<feature type="non-terminal residue" evidence="3">
    <location>
        <position position="142"/>
    </location>
</feature>
<accession>X1CZF3</accession>
<dbReference type="Pfam" id="PF01293">
    <property type="entry name" value="PEPCK_ATP"/>
    <property type="match status" value="1"/>
</dbReference>
<dbReference type="AlphaFoldDB" id="X1CZF3"/>
<dbReference type="GO" id="GO:0004612">
    <property type="term" value="F:phosphoenolpyruvate carboxykinase (ATP) activity"/>
    <property type="evidence" value="ECO:0007669"/>
    <property type="project" value="InterPro"/>
</dbReference>
<evidence type="ECO:0008006" key="4">
    <source>
        <dbReference type="Google" id="ProtNLM"/>
    </source>
</evidence>
<proteinExistence type="predicted"/>
<protein>
    <recommendedName>
        <fullName evidence="4">Phosphoenolpyruvate carboxykinase (ATP)</fullName>
    </recommendedName>
</protein>
<evidence type="ECO:0000256" key="2">
    <source>
        <dbReference type="ARBA" id="ARBA00022793"/>
    </source>
</evidence>
<dbReference type="EMBL" id="BART01013271">
    <property type="protein sequence ID" value="GAG89596.1"/>
    <property type="molecule type" value="Genomic_DNA"/>
</dbReference>
<dbReference type="InterPro" id="IPR001272">
    <property type="entry name" value="PEP_carboxykinase_ATP"/>
</dbReference>
<dbReference type="PANTHER" id="PTHR30031:SF0">
    <property type="entry name" value="PHOSPHOENOLPYRUVATE CARBOXYKINASE (ATP)"/>
    <property type="match status" value="1"/>
</dbReference>
<sequence length="142" mass="16444">MENIRDSVVASLNELKINDIKEIVYNPSYDELYEYEMESSLEGFEKGQLTELDTVNVMTGIFTGRSPKDKFIVEDDVTKDTMWWTSELAKNDNKPTTQKVWNELKSLVVDQLSGKKLFIVDTFCGANEDTRLKVRFIMEVAW</sequence>
<evidence type="ECO:0000313" key="3">
    <source>
        <dbReference type="EMBL" id="GAG89596.1"/>
    </source>
</evidence>
<keyword evidence="2" id="KW-0456">Lyase</keyword>
<dbReference type="PANTHER" id="PTHR30031">
    <property type="entry name" value="PHOSPHOENOLPYRUVATE CARBOXYKINASE ATP"/>
    <property type="match status" value="1"/>
</dbReference>
<organism evidence="3">
    <name type="scientific">marine sediment metagenome</name>
    <dbReference type="NCBI Taxonomy" id="412755"/>
    <lineage>
        <taxon>unclassified sequences</taxon>
        <taxon>metagenomes</taxon>
        <taxon>ecological metagenomes</taxon>
    </lineage>
</organism>
<dbReference type="InterPro" id="IPR008210">
    <property type="entry name" value="PEP_carboxykinase_N"/>
</dbReference>
<evidence type="ECO:0000256" key="1">
    <source>
        <dbReference type="ARBA" id="ARBA00022432"/>
    </source>
</evidence>
<dbReference type="SUPFAM" id="SSF68923">
    <property type="entry name" value="PEP carboxykinase N-terminal domain"/>
    <property type="match status" value="1"/>
</dbReference>
<name>X1CZF3_9ZZZZ</name>
<keyword evidence="1" id="KW-0312">Gluconeogenesis</keyword>
<keyword evidence="2" id="KW-0210">Decarboxylase</keyword>
<reference evidence="3" key="1">
    <citation type="journal article" date="2014" name="Front. Microbiol.">
        <title>High frequency of phylogenetically diverse reductive dehalogenase-homologous genes in deep subseafloor sedimentary metagenomes.</title>
        <authorList>
            <person name="Kawai M."/>
            <person name="Futagami T."/>
            <person name="Toyoda A."/>
            <person name="Takaki Y."/>
            <person name="Nishi S."/>
            <person name="Hori S."/>
            <person name="Arai W."/>
            <person name="Tsubouchi T."/>
            <person name="Morono Y."/>
            <person name="Uchiyama I."/>
            <person name="Ito T."/>
            <person name="Fujiyama A."/>
            <person name="Inagaki F."/>
            <person name="Takami H."/>
        </authorList>
    </citation>
    <scope>NUCLEOTIDE SEQUENCE</scope>
    <source>
        <strain evidence="3">Expedition CK06-06</strain>
    </source>
</reference>